<keyword evidence="7 9" id="KW-1133">Transmembrane helix</keyword>
<reference evidence="11" key="1">
    <citation type="journal article" date="2019" name="Int. J. Syst. Evol. Microbiol.">
        <title>The Global Catalogue of Microorganisms (GCM) 10K type strain sequencing project: providing services to taxonomists for standard genome sequencing and annotation.</title>
        <authorList>
            <consortium name="The Broad Institute Genomics Platform"/>
            <consortium name="The Broad Institute Genome Sequencing Center for Infectious Disease"/>
            <person name="Wu L."/>
            <person name="Ma J."/>
        </authorList>
    </citation>
    <scope>NUCLEOTIDE SEQUENCE [LARGE SCALE GENOMIC DNA]</scope>
    <source>
        <strain evidence="11">CGMCC 4.1621</strain>
    </source>
</reference>
<feature type="transmembrane region" description="Helical" evidence="9">
    <location>
        <begin position="102"/>
        <end position="123"/>
    </location>
</feature>
<sequence>MGELGAIHSFLESASGIVWGPVLLILLVGTGIYLTLRLGFLQFKTLPYALKLAFKPGKKQEKEKGDISHYQALTTALAATIGTGNIAGVATAVVLGGPGAVFWMWITAVFGMATKYAEAILAVKYRVEGKDGKMSGGPMYYLERGLKQKWLGVLFAIFGALAAFGIGNMVQSNTVSDVMDSTFNVNPWITGILLTIFSALVIVGGIKSIGRVTAFFVPIMAIFYVLGALIIIFLNADLVPAAFGLIFSDAFSANAVGGGILGTVIRYGVARGVFSNEAGLGSAPIAAAAARTDYPGRQALVSMTQVFIDTILVCTMTGLTIVMAYGQEYAGLDGADLTTNAFQVFLGDTGMYIVTLGVIFFAFSTIVGWSYYGEKCFGYLTGNRAMTAYRVIFVAFVLIGAIAQLDTVWLFADVMNGLMAFPNLIGLLLLSGVVAAETKKFLKVAKEEKEEEKRARYNNS</sequence>
<dbReference type="Pfam" id="PF01235">
    <property type="entry name" value="Na_Ala_symp"/>
    <property type="match status" value="1"/>
</dbReference>
<evidence type="ECO:0000256" key="2">
    <source>
        <dbReference type="ARBA" id="ARBA00009261"/>
    </source>
</evidence>
<feature type="transmembrane region" description="Helical" evidence="9">
    <location>
        <begin position="391"/>
        <end position="412"/>
    </location>
</feature>
<dbReference type="PANTHER" id="PTHR30330:SF3">
    <property type="entry name" value="TRANSCRIPTIONAL REGULATOR, LRP FAMILY"/>
    <property type="match status" value="1"/>
</dbReference>
<keyword evidence="5 9" id="KW-0812">Transmembrane</keyword>
<accession>A0ABW2ELW3</accession>
<dbReference type="Proteomes" id="UP001596410">
    <property type="component" value="Unassembled WGS sequence"/>
</dbReference>
<keyword evidence="6 9" id="KW-0769">Symport</keyword>
<feature type="transmembrane region" description="Helical" evidence="9">
    <location>
        <begin position="17"/>
        <end position="36"/>
    </location>
</feature>
<evidence type="ECO:0000256" key="9">
    <source>
        <dbReference type="RuleBase" id="RU363064"/>
    </source>
</evidence>
<feature type="transmembrane region" description="Helical" evidence="9">
    <location>
        <begin position="350"/>
        <end position="371"/>
    </location>
</feature>
<name>A0ABW2ELW3_9BACI</name>
<evidence type="ECO:0000256" key="6">
    <source>
        <dbReference type="ARBA" id="ARBA00022847"/>
    </source>
</evidence>
<comment type="similarity">
    <text evidence="2 9">Belongs to the alanine or glycine:cation symporter (AGCS) (TC 2.A.25) family.</text>
</comment>
<feature type="transmembrane region" description="Helical" evidence="9">
    <location>
        <begin position="213"/>
        <end position="236"/>
    </location>
</feature>
<evidence type="ECO:0000256" key="7">
    <source>
        <dbReference type="ARBA" id="ARBA00022989"/>
    </source>
</evidence>
<proteinExistence type="inferred from homology"/>
<organism evidence="10 11">
    <name type="scientific">Halobacillus seohaensis</name>
    <dbReference type="NCBI Taxonomy" id="447421"/>
    <lineage>
        <taxon>Bacteria</taxon>
        <taxon>Bacillati</taxon>
        <taxon>Bacillota</taxon>
        <taxon>Bacilli</taxon>
        <taxon>Bacillales</taxon>
        <taxon>Bacillaceae</taxon>
        <taxon>Halobacillus</taxon>
    </lineage>
</organism>
<comment type="subcellular location">
    <subcellularLocation>
        <location evidence="1 9">Cell membrane</location>
        <topology evidence="1 9">Multi-pass membrane protein</topology>
    </subcellularLocation>
</comment>
<evidence type="ECO:0000256" key="4">
    <source>
        <dbReference type="ARBA" id="ARBA00022475"/>
    </source>
</evidence>
<evidence type="ECO:0000256" key="5">
    <source>
        <dbReference type="ARBA" id="ARBA00022692"/>
    </source>
</evidence>
<dbReference type="PANTHER" id="PTHR30330">
    <property type="entry name" value="AGSS FAMILY TRANSPORTER, SODIUM-ALANINE"/>
    <property type="match status" value="1"/>
</dbReference>
<dbReference type="PRINTS" id="PR00175">
    <property type="entry name" value="NAALASMPORT"/>
</dbReference>
<feature type="transmembrane region" description="Helical" evidence="9">
    <location>
        <begin position="306"/>
        <end position="326"/>
    </location>
</feature>
<feature type="transmembrane region" description="Helical" evidence="9">
    <location>
        <begin position="187"/>
        <end position="206"/>
    </location>
</feature>
<comment type="caution">
    <text evidence="10">The sequence shown here is derived from an EMBL/GenBank/DDBJ whole genome shotgun (WGS) entry which is preliminary data.</text>
</comment>
<evidence type="ECO:0000256" key="1">
    <source>
        <dbReference type="ARBA" id="ARBA00004651"/>
    </source>
</evidence>
<evidence type="ECO:0000313" key="10">
    <source>
        <dbReference type="EMBL" id="MFC7061901.1"/>
    </source>
</evidence>
<evidence type="ECO:0000256" key="3">
    <source>
        <dbReference type="ARBA" id="ARBA00022448"/>
    </source>
</evidence>
<dbReference type="RefSeq" id="WP_390217035.1">
    <property type="nucleotide sequence ID" value="NZ_JBHSZV010000020.1"/>
</dbReference>
<dbReference type="EMBL" id="JBHSZV010000020">
    <property type="protein sequence ID" value="MFC7061901.1"/>
    <property type="molecule type" value="Genomic_DNA"/>
</dbReference>
<feature type="transmembrane region" description="Helical" evidence="9">
    <location>
        <begin position="72"/>
        <end position="96"/>
    </location>
</feature>
<evidence type="ECO:0000256" key="8">
    <source>
        <dbReference type="ARBA" id="ARBA00023136"/>
    </source>
</evidence>
<dbReference type="InterPro" id="IPR001463">
    <property type="entry name" value="Na/Ala_symport"/>
</dbReference>
<gene>
    <name evidence="10" type="ORF">ACFQIC_08525</name>
</gene>
<protein>
    <submittedName>
        <fullName evidence="10">Alanine/glycine:cation symporter family protein</fullName>
    </submittedName>
</protein>
<evidence type="ECO:0000313" key="11">
    <source>
        <dbReference type="Proteomes" id="UP001596410"/>
    </source>
</evidence>
<keyword evidence="3 9" id="KW-0813">Transport</keyword>
<feature type="transmembrane region" description="Helical" evidence="9">
    <location>
        <begin position="418"/>
        <end position="436"/>
    </location>
</feature>
<dbReference type="PROSITE" id="PS00873">
    <property type="entry name" value="NA_ALANINE_SYMP"/>
    <property type="match status" value="1"/>
</dbReference>
<feature type="transmembrane region" description="Helical" evidence="9">
    <location>
        <begin position="150"/>
        <end position="167"/>
    </location>
</feature>
<keyword evidence="11" id="KW-1185">Reference proteome</keyword>
<dbReference type="Gene3D" id="1.20.1740.10">
    <property type="entry name" value="Amino acid/polyamine transporter I"/>
    <property type="match status" value="1"/>
</dbReference>
<dbReference type="NCBIfam" id="TIGR00835">
    <property type="entry name" value="agcS"/>
    <property type="match status" value="1"/>
</dbReference>
<keyword evidence="8 9" id="KW-0472">Membrane</keyword>
<keyword evidence="4 9" id="KW-1003">Cell membrane</keyword>
<feature type="transmembrane region" description="Helical" evidence="9">
    <location>
        <begin position="242"/>
        <end position="265"/>
    </location>
</feature>